<dbReference type="PANTHER" id="PTHR15180">
    <property type="entry name" value="GENERAL TRANSCRIPTION FACTOR 3C POLYPEPTIDE 1"/>
    <property type="match status" value="1"/>
</dbReference>
<evidence type="ECO:0000259" key="12">
    <source>
        <dbReference type="Pfam" id="PF24657"/>
    </source>
</evidence>
<reference evidence="15" key="2">
    <citation type="submission" date="2025-08" db="UniProtKB">
        <authorList>
            <consortium name="RefSeq"/>
        </authorList>
    </citation>
    <scope>IDENTIFICATION</scope>
    <source>
        <tissue evidence="15">Leaves</tissue>
    </source>
</reference>
<evidence type="ECO:0000256" key="3">
    <source>
        <dbReference type="ARBA" id="ARBA00023125"/>
    </source>
</evidence>
<dbReference type="OrthoDB" id="68020at2759"/>
<dbReference type="GO" id="GO:0000127">
    <property type="term" value="C:transcription factor TFIIIC complex"/>
    <property type="evidence" value="ECO:0007669"/>
    <property type="project" value="InterPro"/>
</dbReference>
<evidence type="ECO:0000256" key="4">
    <source>
        <dbReference type="ARBA" id="ARBA00023163"/>
    </source>
</evidence>
<dbReference type="InterPro" id="IPR056063">
    <property type="entry name" value="DUF7646"/>
</dbReference>
<dbReference type="InterPro" id="IPR056020">
    <property type="entry name" value="DUF7599"/>
</dbReference>
<dbReference type="Proteomes" id="UP001652660">
    <property type="component" value="Chromosome 2c"/>
</dbReference>
<dbReference type="GO" id="GO:0003677">
    <property type="term" value="F:DNA binding"/>
    <property type="evidence" value="ECO:0007669"/>
    <property type="project" value="UniProtKB-KW"/>
</dbReference>
<keyword evidence="3" id="KW-0238">DNA-binding</keyword>
<feature type="domain" description="GTF3C1 extended winged-helix" evidence="9">
    <location>
        <begin position="558"/>
        <end position="666"/>
    </location>
</feature>
<feature type="region of interest" description="Disordered" evidence="6">
    <location>
        <begin position="1457"/>
        <end position="1480"/>
    </location>
</feature>
<dbReference type="InterPro" id="IPR007309">
    <property type="entry name" value="TFIIIC_Bblock-bd"/>
</dbReference>
<keyword evidence="5" id="KW-0539">Nucleus</keyword>
<reference evidence="14" key="1">
    <citation type="journal article" date="2025" name="Foods">
        <title>Unveiling the Microbial Signatures of Arabica Coffee Cherries: Insights into Ripeness Specific Diversity, Functional Traits, and Implications for Quality and Safety.</title>
        <authorList>
            <consortium name="RefSeq"/>
            <person name="Tenea G.N."/>
            <person name="Cifuentes V."/>
            <person name="Reyes P."/>
            <person name="Cevallos-Vallejos M."/>
        </authorList>
    </citation>
    <scope>NUCLEOTIDE SEQUENCE [LARGE SCALE GENOMIC DNA]</scope>
</reference>
<dbReference type="Pfam" id="PF24657">
    <property type="entry name" value="DUF7646"/>
    <property type="match status" value="1"/>
</dbReference>
<evidence type="ECO:0000313" key="15">
    <source>
        <dbReference type="RefSeq" id="XP_027105520.1"/>
    </source>
</evidence>
<feature type="compositionally biased region" description="Basic and acidic residues" evidence="6">
    <location>
        <begin position="1460"/>
        <end position="1479"/>
    </location>
</feature>
<dbReference type="GO" id="GO:0006384">
    <property type="term" value="P:transcription initiation at RNA polymerase III promoter"/>
    <property type="evidence" value="ECO:0007669"/>
    <property type="project" value="InterPro"/>
</dbReference>
<accession>A0A6P6VSP5</accession>
<feature type="domain" description="DUF7645" evidence="11">
    <location>
        <begin position="930"/>
        <end position="989"/>
    </location>
</feature>
<dbReference type="GO" id="GO:0005634">
    <property type="term" value="C:nucleus"/>
    <property type="evidence" value="ECO:0007669"/>
    <property type="project" value="UniProtKB-SubCell"/>
</dbReference>
<evidence type="ECO:0000256" key="2">
    <source>
        <dbReference type="ARBA" id="ARBA00022553"/>
    </source>
</evidence>
<feature type="domain" description="B-block binding subunit of TFIIIC" evidence="7">
    <location>
        <begin position="117"/>
        <end position="195"/>
    </location>
</feature>
<dbReference type="InterPro" id="IPR056064">
    <property type="entry name" value="DUF7647"/>
</dbReference>
<dbReference type="Pfam" id="PF23704">
    <property type="entry name" value="WHD_GTF3C1_N"/>
    <property type="match status" value="1"/>
</dbReference>
<evidence type="ECO:0000256" key="6">
    <source>
        <dbReference type="SAM" id="MobiDB-lite"/>
    </source>
</evidence>
<feature type="domain" description="DUF7599" evidence="10">
    <location>
        <begin position="241"/>
        <end position="324"/>
    </location>
</feature>
<evidence type="ECO:0000259" key="7">
    <source>
        <dbReference type="Pfam" id="PF04182"/>
    </source>
</evidence>
<evidence type="ECO:0000259" key="9">
    <source>
        <dbReference type="Pfam" id="PF24101"/>
    </source>
</evidence>
<evidence type="ECO:0000259" key="11">
    <source>
        <dbReference type="Pfam" id="PF24655"/>
    </source>
</evidence>
<feature type="domain" description="DUF7646" evidence="12">
    <location>
        <begin position="342"/>
        <end position="425"/>
    </location>
</feature>
<organism evidence="14 15">
    <name type="scientific">Coffea arabica</name>
    <name type="common">Arabian coffee</name>
    <dbReference type="NCBI Taxonomy" id="13443"/>
    <lineage>
        <taxon>Eukaryota</taxon>
        <taxon>Viridiplantae</taxon>
        <taxon>Streptophyta</taxon>
        <taxon>Embryophyta</taxon>
        <taxon>Tracheophyta</taxon>
        <taxon>Spermatophyta</taxon>
        <taxon>Magnoliopsida</taxon>
        <taxon>eudicotyledons</taxon>
        <taxon>Gunneridae</taxon>
        <taxon>Pentapetalae</taxon>
        <taxon>asterids</taxon>
        <taxon>lamiids</taxon>
        <taxon>Gentianales</taxon>
        <taxon>Rubiaceae</taxon>
        <taxon>Ixoroideae</taxon>
        <taxon>Gardenieae complex</taxon>
        <taxon>Bertiereae - Coffeeae clade</taxon>
        <taxon>Coffeeae</taxon>
        <taxon>Coffea</taxon>
    </lineage>
</organism>
<evidence type="ECO:0000259" key="10">
    <source>
        <dbReference type="Pfam" id="PF24538"/>
    </source>
</evidence>
<dbReference type="InterPro" id="IPR056062">
    <property type="entry name" value="DUF7645"/>
</dbReference>
<dbReference type="CDD" id="cd16169">
    <property type="entry name" value="Tau138_eWH"/>
    <property type="match status" value="1"/>
</dbReference>
<dbReference type="Pfam" id="PF24658">
    <property type="entry name" value="DUF7647"/>
    <property type="match status" value="1"/>
</dbReference>
<evidence type="ECO:0000259" key="13">
    <source>
        <dbReference type="Pfam" id="PF24658"/>
    </source>
</evidence>
<dbReference type="RefSeq" id="XP_027105520.1">
    <property type="nucleotide sequence ID" value="XM_027249719.2"/>
</dbReference>
<dbReference type="Pfam" id="PF24101">
    <property type="entry name" value="WHD_GTF3C1"/>
    <property type="match status" value="1"/>
</dbReference>
<dbReference type="InterPro" id="IPR056428">
    <property type="entry name" value="WH_GTF3C1"/>
</dbReference>
<gene>
    <name evidence="15" type="primary">LOC113726159</name>
</gene>
<dbReference type="InterPro" id="IPR035625">
    <property type="entry name" value="Tfc3-like_eWH"/>
</dbReference>
<dbReference type="InterPro" id="IPR044210">
    <property type="entry name" value="Tfc3-like"/>
</dbReference>
<evidence type="ECO:0000259" key="8">
    <source>
        <dbReference type="Pfam" id="PF23704"/>
    </source>
</evidence>
<keyword evidence="4" id="KW-0804">Transcription</keyword>
<name>A0A6P6VSP5_COFAR</name>
<protein>
    <submittedName>
        <fullName evidence="15">Uncharacterized protein isoform X1</fullName>
    </submittedName>
</protein>
<feature type="compositionally biased region" description="Basic residues" evidence="6">
    <location>
        <begin position="1011"/>
        <end position="1025"/>
    </location>
</feature>
<dbReference type="Pfam" id="PF04182">
    <property type="entry name" value="B-block_TFIIIC"/>
    <property type="match status" value="1"/>
</dbReference>
<feature type="domain" description="DUF7647" evidence="13">
    <location>
        <begin position="749"/>
        <end position="929"/>
    </location>
</feature>
<keyword evidence="14" id="KW-1185">Reference proteome</keyword>
<comment type="subcellular location">
    <subcellularLocation>
        <location evidence="1">Nucleus</location>
    </subcellularLocation>
</comment>
<dbReference type="GeneID" id="113726159"/>
<keyword evidence="2" id="KW-0597">Phosphoprotein</keyword>
<dbReference type="GO" id="GO:0042791">
    <property type="term" value="P:5S class rRNA transcription by RNA polymerase III"/>
    <property type="evidence" value="ECO:0007669"/>
    <property type="project" value="TreeGrafter"/>
</dbReference>
<proteinExistence type="predicted"/>
<feature type="domain" description="General transcription factor 3C polypeptide 1 winged-helix" evidence="8">
    <location>
        <begin position="3"/>
        <end position="102"/>
    </location>
</feature>
<dbReference type="PANTHER" id="PTHR15180:SF1">
    <property type="entry name" value="GENERAL TRANSCRIPTION FACTOR 3C POLYPEPTIDE 1"/>
    <property type="match status" value="1"/>
</dbReference>
<feature type="region of interest" description="Disordered" evidence="6">
    <location>
        <begin position="997"/>
        <end position="1033"/>
    </location>
</feature>
<evidence type="ECO:0000313" key="14">
    <source>
        <dbReference type="Proteomes" id="UP001652660"/>
    </source>
</evidence>
<dbReference type="Pfam" id="PF24655">
    <property type="entry name" value="DUF7645"/>
    <property type="match status" value="1"/>
</dbReference>
<evidence type="ECO:0000256" key="1">
    <source>
        <dbReference type="ARBA" id="ARBA00004123"/>
    </source>
</evidence>
<sequence>MPMDSVVHSAIEEICSQGGGGLSLLNLWPRLHQSLSAHGLPLCPNVKAALWSNLLNVPGLRFEVEGDVCDCQDALINSLEKCEQMNMKIVASERLRSNFIGITDIEASDSKINEKHRRTLERLAIARTSGVTQSELAKEFGIKGKDIFYILKALECRGLILKQTTVVKTKEACDEGHKKTISNVATNMLHLYRYGKQLGYQQRLEIIKENIPLVDSDVADVTAANSAGFPKGLVKEDVNVKDYLPALKAICDKLEQADGKVLVVSDLKQDLGYRGTSGHRAWRNICPRLKDAGVVEECFTKVKNKEVKCLQLLKKFSPKHFEPKLSRQGYDELDVEQTTKLGKRGQITDQLVELPIDHQIYDMIDAEGSKGLTFTEVCRRLGICNKQYYDRLLDMYPRFGMHLQAESCKRSYVYRFWTSRNFNSEASDIIPCDTAMVMHENTESVPQPVVWETDDSFIPTIQEVDSSTYKDVADDAPVNEPEVCYNSTTNAEDNLMLLTPNNPQSPASEASGRVPDMELGIVNTTASNGTINNISPPVPVPMRRRSYQKYPCLALGAASALREQRILQLLKEEKFLIKAELHRRLEIENLEKEKSSMMDRRTLARSLNKLQEEGQCRCVPIHMPAISNCSASRTIEVVLHPSISNLSDQVLSQIQERHRLFEIQIRRQCYSRMKKGQSTPVLDSVQRIQTSVHSDTQAEQAEARLANGYVLAKMVRTKLLHIFLWNYLRGSHGWNDPLSIEKNGHDMRNPHSTSKMFGLDAAIKAMPLELFLQVVGSTQKFENLIEKCRMGLRLSDLPVEEYRCLMDTQATGRLSRLIDILLRLKLIRLVRAGHSDGEAKVQDITTLVHALELKPYIEEPVSIVASTCGFIFPDLRPHVRHDFVLSTRKVVDEYWNTLEYCYSAADSKAALHAFPGSAVHEIFFPRSWASARVMTVDQRAELLKRVVTDEPHKKLSYGECREIANDLNLTVEQVLRVYQGKRQKRFTSFGGDSYARGNEFDPLRHTSSSSARKRKRSFKGKSPKHAKSETKGGYWSKGRLAQISDTEREDTFITSLGDYGSHLLEERINDQMQAVEQQESNEENEHDQFFIHKYALSKLKTGRQNRFSWTEEADRQLVIEYVRNRALLGAKYHRTDWGSLSNLPAPPETCRRRMAMLNSTPQFRKAVLRLCNMLAERYEKYLEKYQKNSLNLDDGRPLVREAMMVGDCNENLFDCFEHGKELKSHIRWDNFDDCNIKIALDDVLRYKTIAKSNTSKQVDSYEWSHGQDPFNTDKVCQERQICGGRSTNSAQRSSSYRIVQKYNKLLNEGNTTSRRIYGSVAVSNAAELFKLIFLSTSITPQASILLAETLRRYSQHDLFAAFSYLREKKIMIGGNATSPFALSQHFLHSISLSPFPPNAGKRASKFASWLDRREKDLIEEEIQLPADLQCGDIFHLCGLISLGELSITPCLPEDGIGEAEDSRTSKRKNDTSEYCGDKSKRLKTSMPGEGEIICRREKGFPGIRLSLSRVTVPRMCFLELFKDKDSTGVSLFCDKDQCNSPCPQSGGTSSLSDECTFLNEVKYDLGINCTATAAHKSPWESMTSYADHLVSSFHDGENSPFHTELFRTICSAIQKSGDQGLSMEEIANLLNIAGEKELEIVVDVLEAFGRAFKVSAYDAIHVVDSLYRSKYFLASVAESNQNPQVTPSVDSKGTSHEEHKLINVGSQEDDVGLQDEISTDTDDVHKITILNHPKELTEPLSVIQRSNEVEDHAHSEVISSEVNPRGDMFEVRSCDPFVYPILPWINGDGTINELVYKGLVRRILGIVMQNPGILRDDIIKQMGALNPQSCRKLLEKLIQDKHIIVRRMHQTTCPEPPAILRSLLGSCTKKSKLVYREHLFANPMSTALL</sequence>
<evidence type="ECO:0000256" key="5">
    <source>
        <dbReference type="ARBA" id="ARBA00023242"/>
    </source>
</evidence>
<dbReference type="InterPro" id="IPR056467">
    <property type="entry name" value="eWH_GTF3C1"/>
</dbReference>
<dbReference type="Pfam" id="PF24538">
    <property type="entry name" value="DUF7599"/>
    <property type="match status" value="1"/>
</dbReference>